<name>A0AA89AYB6_9ASTE</name>
<evidence type="ECO:0000313" key="2">
    <source>
        <dbReference type="EMBL" id="KAK3020025.1"/>
    </source>
</evidence>
<feature type="domain" description="UBC core" evidence="1">
    <location>
        <begin position="5"/>
        <end position="191"/>
    </location>
</feature>
<dbReference type="AlphaFoldDB" id="A0AA89AYB6"/>
<organism evidence="2 3">
    <name type="scientific">Escallonia herrerae</name>
    <dbReference type="NCBI Taxonomy" id="1293975"/>
    <lineage>
        <taxon>Eukaryota</taxon>
        <taxon>Viridiplantae</taxon>
        <taxon>Streptophyta</taxon>
        <taxon>Embryophyta</taxon>
        <taxon>Tracheophyta</taxon>
        <taxon>Spermatophyta</taxon>
        <taxon>Magnoliopsida</taxon>
        <taxon>eudicotyledons</taxon>
        <taxon>Gunneridae</taxon>
        <taxon>Pentapetalae</taxon>
        <taxon>asterids</taxon>
        <taxon>campanulids</taxon>
        <taxon>Escalloniales</taxon>
        <taxon>Escalloniaceae</taxon>
        <taxon>Escallonia</taxon>
    </lineage>
</organism>
<keyword evidence="3" id="KW-1185">Reference proteome</keyword>
<protein>
    <recommendedName>
        <fullName evidence="1">UBC core domain-containing protein</fullName>
    </recommendedName>
</protein>
<comment type="caution">
    <text evidence="2">The sequence shown here is derived from an EMBL/GenBank/DDBJ whole genome shotgun (WGS) entry which is preliminary data.</text>
</comment>
<dbReference type="InterPro" id="IPR050113">
    <property type="entry name" value="Ub_conjugating_enzyme"/>
</dbReference>
<dbReference type="PROSITE" id="PS50127">
    <property type="entry name" value="UBC_2"/>
    <property type="match status" value="1"/>
</dbReference>
<evidence type="ECO:0000259" key="1">
    <source>
        <dbReference type="PROSITE" id="PS50127"/>
    </source>
</evidence>
<gene>
    <name evidence="2" type="ORF">RJ639_004985</name>
</gene>
<proteinExistence type="predicted"/>
<dbReference type="InterPro" id="IPR000608">
    <property type="entry name" value="UBC"/>
</dbReference>
<dbReference type="EMBL" id="JAVXUP010000839">
    <property type="protein sequence ID" value="KAK3020025.1"/>
    <property type="molecule type" value="Genomic_DNA"/>
</dbReference>
<evidence type="ECO:0000313" key="3">
    <source>
        <dbReference type="Proteomes" id="UP001188597"/>
    </source>
</evidence>
<dbReference type="SUPFAM" id="SSF54495">
    <property type="entry name" value="UBC-like"/>
    <property type="match status" value="1"/>
</dbReference>
<dbReference type="Pfam" id="PF00179">
    <property type="entry name" value="UQ_con"/>
    <property type="match status" value="1"/>
</dbReference>
<dbReference type="PANTHER" id="PTHR24067">
    <property type="entry name" value="UBIQUITIN-CONJUGATING ENZYME E2"/>
    <property type="match status" value="1"/>
</dbReference>
<reference evidence="2" key="1">
    <citation type="submission" date="2022-12" db="EMBL/GenBank/DDBJ databases">
        <title>Draft genome assemblies for two species of Escallonia (Escalloniales).</title>
        <authorList>
            <person name="Chanderbali A."/>
            <person name="Dervinis C."/>
            <person name="Anghel I."/>
            <person name="Soltis D."/>
            <person name="Soltis P."/>
            <person name="Zapata F."/>
        </authorList>
    </citation>
    <scope>NUCLEOTIDE SEQUENCE</scope>
    <source>
        <strain evidence="2">UCBG64.0493</strain>
        <tissue evidence="2">Leaf</tissue>
    </source>
</reference>
<dbReference type="InterPro" id="IPR016135">
    <property type="entry name" value="UBQ-conjugating_enzyme/RWD"/>
</dbReference>
<dbReference type="Proteomes" id="UP001188597">
    <property type="component" value="Unassembled WGS sequence"/>
</dbReference>
<accession>A0AA89AYB6</accession>
<sequence>MSRMDALQRLGDERKAWRKSHPRGFAADQGTLSDNTVDLYHWKCIVPAKAGIEELFMWSYNACGELLLQSIDAHGCTWRLTLRATDWEDGYFPVTLQFSRGCPSEPPKCKFPADFFHPNVYQTGCVYLSFFNKDSGWRPAISVKQILVGIQDLLDEPNPAHPVHNEAYHLFIQDPVEYKKRIRQQAKQYPPPMQNSRNI</sequence>
<dbReference type="Gene3D" id="3.10.110.10">
    <property type="entry name" value="Ubiquitin Conjugating Enzyme"/>
    <property type="match status" value="1"/>
</dbReference>
<dbReference type="SMART" id="SM00212">
    <property type="entry name" value="UBCc"/>
    <property type="match status" value="1"/>
</dbReference>
<dbReference type="CDD" id="cd23798">
    <property type="entry name" value="UBCc_UBE2I"/>
    <property type="match status" value="1"/>
</dbReference>